<dbReference type="Proteomes" id="UP000008143">
    <property type="component" value="Chromosome 1"/>
</dbReference>
<feature type="compositionally biased region" description="Low complexity" evidence="12">
    <location>
        <begin position="527"/>
        <end position="544"/>
    </location>
</feature>
<evidence type="ECO:0000313" key="16">
    <source>
        <dbReference type="RefSeq" id="XP_031747402.1"/>
    </source>
</evidence>
<name>A0A6I8SYT3_XENTR</name>
<evidence type="ECO:0000256" key="7">
    <source>
        <dbReference type="ARBA" id="ARBA00023015"/>
    </source>
</evidence>
<dbReference type="KEGG" id="xtr:100495520"/>
<dbReference type="Bgee" id="ENSXETG00000035438">
    <property type="expression patterns" value="Expressed in gastrula and 10 other cell types or tissues"/>
</dbReference>
<evidence type="ECO:0000256" key="8">
    <source>
        <dbReference type="ARBA" id="ARBA00023125"/>
    </source>
</evidence>
<keyword evidence="4" id="KW-0677">Repeat</keyword>
<evidence type="ECO:0000256" key="3">
    <source>
        <dbReference type="ARBA" id="ARBA00022723"/>
    </source>
</evidence>
<keyword evidence="15" id="KW-1185">Reference proteome</keyword>
<feature type="domain" description="C2H2-type" evidence="13">
    <location>
        <begin position="301"/>
        <end position="328"/>
    </location>
</feature>
<dbReference type="Ensembl" id="ENSXETT00000083370">
    <property type="protein sequence ID" value="ENSXETP00000098960"/>
    <property type="gene ID" value="ENSXETG00000035438"/>
</dbReference>
<feature type="domain" description="C2H2-type" evidence="13">
    <location>
        <begin position="676"/>
        <end position="704"/>
    </location>
</feature>
<reference evidence="14" key="2">
    <citation type="submission" date="2020-05" db="UniProtKB">
        <authorList>
            <consortium name="Ensembl"/>
        </authorList>
    </citation>
    <scope>IDENTIFICATION</scope>
</reference>
<feature type="compositionally biased region" description="Pro residues" evidence="12">
    <location>
        <begin position="438"/>
        <end position="452"/>
    </location>
</feature>
<reference evidence="16" key="3">
    <citation type="submission" date="2025-04" db="UniProtKB">
        <authorList>
            <consortium name="RefSeq"/>
        </authorList>
    </citation>
    <scope>IDENTIFICATION</scope>
    <source>
        <strain evidence="16">Nigerian</strain>
        <tissue evidence="16">Liver and blood</tissue>
    </source>
</reference>
<evidence type="ECO:0000259" key="13">
    <source>
        <dbReference type="PROSITE" id="PS50157"/>
    </source>
</evidence>
<dbReference type="PROSITE" id="PS50157">
    <property type="entry name" value="ZINC_FINGER_C2H2_2"/>
    <property type="match status" value="6"/>
</dbReference>
<feature type="domain" description="C2H2-type" evidence="13">
    <location>
        <begin position="489"/>
        <end position="516"/>
    </location>
</feature>
<protein>
    <submittedName>
        <fullName evidence="14 16">Zinc finger protein 219</fullName>
    </submittedName>
</protein>
<feature type="compositionally biased region" description="Pro residues" evidence="12">
    <location>
        <begin position="168"/>
        <end position="186"/>
    </location>
</feature>
<evidence type="ECO:0000256" key="6">
    <source>
        <dbReference type="ARBA" id="ARBA00022833"/>
    </source>
</evidence>
<dbReference type="GO" id="GO:0006355">
    <property type="term" value="P:regulation of DNA-templated transcription"/>
    <property type="evidence" value="ECO:0000318"/>
    <property type="project" value="GO_Central"/>
</dbReference>
<feature type="compositionally biased region" description="Low complexity" evidence="12">
    <location>
        <begin position="215"/>
        <end position="240"/>
    </location>
</feature>
<evidence type="ECO:0000256" key="11">
    <source>
        <dbReference type="PROSITE-ProRule" id="PRU00042"/>
    </source>
</evidence>
<dbReference type="GeneTree" id="ENSGT00940000156397"/>
<feature type="region of interest" description="Disordered" evidence="12">
    <location>
        <begin position="748"/>
        <end position="797"/>
    </location>
</feature>
<feature type="compositionally biased region" description="Polar residues" evidence="12">
    <location>
        <begin position="53"/>
        <end position="67"/>
    </location>
</feature>
<feature type="region of interest" description="Disordered" evidence="12">
    <location>
        <begin position="515"/>
        <end position="545"/>
    </location>
</feature>
<feature type="compositionally biased region" description="Pro residues" evidence="12">
    <location>
        <begin position="203"/>
        <end position="214"/>
    </location>
</feature>
<dbReference type="InterPro" id="IPR051967">
    <property type="entry name" value="Krueppel_C2H2-ZF"/>
</dbReference>
<dbReference type="PROSITE" id="PS00028">
    <property type="entry name" value="ZINC_FINGER_C2H2_1"/>
    <property type="match status" value="4"/>
</dbReference>
<keyword evidence="6" id="KW-0862">Zinc</keyword>
<feature type="region of interest" description="Disordered" evidence="12">
    <location>
        <begin position="432"/>
        <end position="452"/>
    </location>
</feature>
<dbReference type="CTD" id="51222"/>
<evidence type="ECO:0000313" key="17">
    <source>
        <dbReference type="Xenbase" id="XB-GENE-1001695"/>
    </source>
</evidence>
<evidence type="ECO:0000256" key="2">
    <source>
        <dbReference type="ARBA" id="ARBA00006991"/>
    </source>
</evidence>
<dbReference type="GeneID" id="100495520"/>
<dbReference type="InterPro" id="IPR013087">
    <property type="entry name" value="Znf_C2H2_type"/>
</dbReference>
<feature type="region of interest" description="Disordered" evidence="12">
    <location>
        <begin position="43"/>
        <end position="270"/>
    </location>
</feature>
<dbReference type="PANTHER" id="PTHR45925">
    <property type="entry name" value="ZINC FINGER PROTEIN"/>
    <property type="match status" value="1"/>
</dbReference>
<feature type="domain" description="C2H2-type" evidence="13">
    <location>
        <begin position="461"/>
        <end position="488"/>
    </location>
</feature>
<feature type="domain" description="C2H2-type" evidence="13">
    <location>
        <begin position="648"/>
        <end position="675"/>
    </location>
</feature>
<keyword evidence="10" id="KW-0539">Nucleus</keyword>
<evidence type="ECO:0000256" key="1">
    <source>
        <dbReference type="ARBA" id="ARBA00004123"/>
    </source>
</evidence>
<evidence type="ECO:0000313" key="15">
    <source>
        <dbReference type="Proteomes" id="UP000008143"/>
    </source>
</evidence>
<dbReference type="GO" id="GO:0000978">
    <property type="term" value="F:RNA polymerase II cis-regulatory region sequence-specific DNA binding"/>
    <property type="evidence" value="ECO:0000318"/>
    <property type="project" value="GO_Central"/>
</dbReference>
<dbReference type="GO" id="GO:0008270">
    <property type="term" value="F:zinc ion binding"/>
    <property type="evidence" value="ECO:0007669"/>
    <property type="project" value="UniProtKB-KW"/>
</dbReference>
<sequence>MIEMQRNAGWIQTLGRRQMTTSRETEQSALPLEEIIPFTLAMDSPPPLLCHSSPKSSTPSPVNSLPSPQVMPQLVNRPPASPPPPLSPVHISSPPASLSPSPTASLPHVTCLSLSTQSSSSKSSPLAPISPPAASLPLSPPTVSPSAVSLCPTPDSMSAQRVTLCPPSVSPSPPIIPPSPPPPPISPSEDFTPPEPASFCPPVVSPAPSPPPTSVSPSIPTITSSPQNPESSPIFSLLPTSPSPPPSSLSPSRASPSPTSPLPSPSAPESLLGLSFADEELDLQRHSNGFADGAGSKSRQFPCNICGKQFRFISILSLHASTHRVRGPLTLGRGGPKTHYVANNQKPLLLGPQCQKDTPSSVMKDSTPEDVQQKVPLLTVSAPLRHPCPFCKGKFRKAAELERHLRILHRPYKCHLCDFAASQEGELVGHVEKKHAAPPQPKLPPPLSTPAPTPALPPAEFKCEICSQSFTQSWFLKGHMRKHKDSFDHRCSVCGRCFKESWFLKNHMKVHLGKIKGVGGQDPPALQPSQSSHTTTSSQSPPSSRLLGYQSFYSGLLLRLPPPGDATCSQMLQATARAVQGGEGDQDGSGATGRLQALGAAMGEGASSKVMLNQGSSGIVLKTIGYSDKNGWSVNASQPERSRGTSGRDCPFCAKSFRSSHHLKVHLRVHTGERPYKCPHCSYAGTQSGSLKYHLQRHHRDSKLSSGVPLRTKSIQPVASQQERLLPAVSTAWGSSCTDLSPTCEDGTSVPLRLHMSEGQGSGTYPRITGRGGQRRRSPSHPPANGRADHEPLDLSQGNPFHRCMYCPFVTSVGELMSLHLQVHHGRRSRRKGGYIRGRPRTVLSPEPQGPSLSDSPEPCDSTE</sequence>
<dbReference type="FunFam" id="3.30.160.60:FF:001140">
    <property type="entry name" value="Zinc finger protein 219"/>
    <property type="match status" value="1"/>
</dbReference>
<dbReference type="Xenbase" id="XB-GENE-1001695">
    <property type="gene designation" value="znf219"/>
</dbReference>
<dbReference type="FunFam" id="3.30.160.60:FF:000075">
    <property type="entry name" value="Putative zinc finger protein 536"/>
    <property type="match status" value="1"/>
</dbReference>
<dbReference type="GO" id="GO:0000981">
    <property type="term" value="F:DNA-binding transcription factor activity, RNA polymerase II-specific"/>
    <property type="evidence" value="ECO:0000318"/>
    <property type="project" value="GO_Central"/>
</dbReference>
<feature type="region of interest" description="Disordered" evidence="12">
    <location>
        <begin position="824"/>
        <end position="864"/>
    </location>
</feature>
<dbReference type="AlphaFoldDB" id="A0A6I8SYT3"/>
<proteinExistence type="inferred from homology"/>
<accession>A0A6I8SYT3</accession>
<dbReference type="SUPFAM" id="SSF57667">
    <property type="entry name" value="beta-beta-alpha zinc fingers"/>
    <property type="match status" value="4"/>
</dbReference>
<dbReference type="Gene3D" id="3.30.160.60">
    <property type="entry name" value="Classic Zinc Finger"/>
    <property type="match status" value="5"/>
</dbReference>
<dbReference type="OMA" id="SYRTTHA"/>
<dbReference type="GO" id="GO:0005634">
    <property type="term" value="C:nucleus"/>
    <property type="evidence" value="ECO:0000318"/>
    <property type="project" value="GO_Central"/>
</dbReference>
<evidence type="ECO:0000256" key="4">
    <source>
        <dbReference type="ARBA" id="ARBA00022737"/>
    </source>
</evidence>
<dbReference type="RefSeq" id="XP_031747402.1">
    <property type="nucleotide sequence ID" value="XM_031891542.1"/>
</dbReference>
<dbReference type="PANTHER" id="PTHR45925:SF1">
    <property type="entry name" value="ZINC FINGER PROTEIN 219"/>
    <property type="match status" value="1"/>
</dbReference>
<feature type="domain" description="C2H2-type" evidence="13">
    <location>
        <begin position="386"/>
        <end position="414"/>
    </location>
</feature>
<evidence type="ECO:0000256" key="5">
    <source>
        <dbReference type="ARBA" id="ARBA00022771"/>
    </source>
</evidence>
<keyword evidence="8" id="KW-0238">DNA-binding</keyword>
<comment type="subcellular location">
    <subcellularLocation>
        <location evidence="1">Nucleus</location>
    </subcellularLocation>
</comment>
<keyword evidence="9" id="KW-0804">Transcription</keyword>
<evidence type="ECO:0000313" key="14">
    <source>
        <dbReference type="Ensembl" id="ENSXETP00000098960"/>
    </source>
</evidence>
<evidence type="ECO:0000256" key="12">
    <source>
        <dbReference type="SAM" id="MobiDB-lite"/>
    </source>
</evidence>
<keyword evidence="5 11" id="KW-0863">Zinc-finger</keyword>
<gene>
    <name evidence="14 16 17" type="primary">znf219</name>
</gene>
<feature type="compositionally biased region" description="Low complexity" evidence="12">
    <location>
        <begin position="88"/>
        <end position="137"/>
    </location>
</feature>
<comment type="similarity">
    <text evidence="2">Belongs to the krueppel C2H2-type zinc-finger protein family.</text>
</comment>
<dbReference type="OrthoDB" id="6077919at2759"/>
<evidence type="ECO:0000256" key="10">
    <source>
        <dbReference type="ARBA" id="ARBA00023242"/>
    </source>
</evidence>
<dbReference type="AGR" id="Xenbase:XB-GENE-1001695"/>
<evidence type="ECO:0000256" key="9">
    <source>
        <dbReference type="ARBA" id="ARBA00023163"/>
    </source>
</evidence>
<dbReference type="Pfam" id="PF00096">
    <property type="entry name" value="zf-C2H2"/>
    <property type="match status" value="3"/>
</dbReference>
<keyword evidence="7" id="KW-0805">Transcription regulation</keyword>
<keyword evidence="3" id="KW-0479">Metal-binding</keyword>
<dbReference type="InterPro" id="IPR036236">
    <property type="entry name" value="Znf_C2H2_sf"/>
</dbReference>
<organism evidence="14">
    <name type="scientific">Xenopus tropicalis</name>
    <name type="common">Western clawed frog</name>
    <name type="synonym">Silurana tropicalis</name>
    <dbReference type="NCBI Taxonomy" id="8364"/>
    <lineage>
        <taxon>Eukaryota</taxon>
        <taxon>Metazoa</taxon>
        <taxon>Chordata</taxon>
        <taxon>Craniata</taxon>
        <taxon>Vertebrata</taxon>
        <taxon>Euteleostomi</taxon>
        <taxon>Amphibia</taxon>
        <taxon>Batrachia</taxon>
        <taxon>Anura</taxon>
        <taxon>Pipoidea</taxon>
        <taxon>Pipidae</taxon>
        <taxon>Xenopodinae</taxon>
        <taxon>Xenopus</taxon>
        <taxon>Silurana</taxon>
    </lineage>
</organism>
<feature type="compositionally biased region" description="Basic residues" evidence="12">
    <location>
        <begin position="824"/>
        <end position="840"/>
    </location>
</feature>
<reference evidence="14" key="1">
    <citation type="journal article" date="2010" name="Science">
        <title>The genome of the Western clawed frog Xenopus tropicalis.</title>
        <authorList>
            <person name="Hellsten U."/>
            <person name="Harland R.M."/>
            <person name="Gilchrist M.J."/>
            <person name="Hendrix D."/>
            <person name="Jurka J."/>
            <person name="Kapitonov V."/>
            <person name="Ovcharenko I."/>
            <person name="Putnam N.H."/>
            <person name="Shu S."/>
            <person name="Taher L."/>
            <person name="Blitz I.L."/>
            <person name="Blumberg B."/>
            <person name="Dichmann D.S."/>
            <person name="Dubchak I."/>
            <person name="Amaya E."/>
            <person name="Detter J.C."/>
            <person name="Fletcher R."/>
            <person name="Gerhard D.S."/>
            <person name="Goodstein D."/>
            <person name="Graves T."/>
            <person name="Grigoriev I.V."/>
            <person name="Grimwood J."/>
            <person name="Kawashima T."/>
            <person name="Lindquist E."/>
            <person name="Lucas S.M."/>
            <person name="Mead P.E."/>
            <person name="Mitros T."/>
            <person name="Ogino H."/>
            <person name="Ohta Y."/>
            <person name="Poliakov A.V."/>
            <person name="Pollet N."/>
            <person name="Robert J."/>
            <person name="Salamov A."/>
            <person name="Sater A.K."/>
            <person name="Schmutz J."/>
            <person name="Terry A."/>
            <person name="Vize P.D."/>
            <person name="Warren W.C."/>
            <person name="Wells D."/>
            <person name="Wills A."/>
            <person name="Wilson R.K."/>
            <person name="Zimmerman L.B."/>
            <person name="Zorn A.M."/>
            <person name="Grainger R."/>
            <person name="Grammer T."/>
            <person name="Khokha M.K."/>
            <person name="Richardson P.M."/>
            <person name="Rokhsar D.S."/>
        </authorList>
    </citation>
    <scope>NUCLEOTIDE SEQUENCE [LARGE SCALE GENOMIC DNA]</scope>
    <source>
        <strain evidence="14">Nigerian</strain>
    </source>
</reference>
<dbReference type="SMART" id="SM00355">
    <property type="entry name" value="ZnF_C2H2"/>
    <property type="match status" value="8"/>
</dbReference>